<protein>
    <submittedName>
        <fullName evidence="1">Uncharacterized protein</fullName>
    </submittedName>
</protein>
<name>A0ACC2PX12_9HYME</name>
<evidence type="ECO:0000313" key="1">
    <source>
        <dbReference type="EMBL" id="KAJ8687824.1"/>
    </source>
</evidence>
<accession>A0ACC2PX12</accession>
<dbReference type="EMBL" id="CM056741">
    <property type="protein sequence ID" value="KAJ8687824.1"/>
    <property type="molecule type" value="Genomic_DNA"/>
</dbReference>
<organism evidence="1 2">
    <name type="scientific">Eretmocerus hayati</name>
    <dbReference type="NCBI Taxonomy" id="131215"/>
    <lineage>
        <taxon>Eukaryota</taxon>
        <taxon>Metazoa</taxon>
        <taxon>Ecdysozoa</taxon>
        <taxon>Arthropoda</taxon>
        <taxon>Hexapoda</taxon>
        <taxon>Insecta</taxon>
        <taxon>Pterygota</taxon>
        <taxon>Neoptera</taxon>
        <taxon>Endopterygota</taxon>
        <taxon>Hymenoptera</taxon>
        <taxon>Apocrita</taxon>
        <taxon>Proctotrupomorpha</taxon>
        <taxon>Chalcidoidea</taxon>
        <taxon>Aphelinidae</taxon>
        <taxon>Aphelininae</taxon>
        <taxon>Eretmocerus</taxon>
    </lineage>
</organism>
<dbReference type="Proteomes" id="UP001239111">
    <property type="component" value="Chromosome 1"/>
</dbReference>
<gene>
    <name evidence="1" type="ORF">QAD02_023618</name>
</gene>
<evidence type="ECO:0000313" key="2">
    <source>
        <dbReference type="Proteomes" id="UP001239111"/>
    </source>
</evidence>
<keyword evidence="2" id="KW-1185">Reference proteome</keyword>
<reference evidence="1" key="1">
    <citation type="submission" date="2023-04" db="EMBL/GenBank/DDBJ databases">
        <title>A chromosome-level genome assembly of the parasitoid wasp Eretmocerus hayati.</title>
        <authorList>
            <person name="Zhong Y."/>
            <person name="Liu S."/>
            <person name="Liu Y."/>
        </authorList>
    </citation>
    <scope>NUCLEOTIDE SEQUENCE</scope>
    <source>
        <strain evidence="1">ZJU_SS_LIU_2023</strain>
    </source>
</reference>
<comment type="caution">
    <text evidence="1">The sequence shown here is derived from an EMBL/GenBank/DDBJ whole genome shotgun (WGS) entry which is preliminary data.</text>
</comment>
<sequence length="211" mass="23776">MTKNHVLTSGRCTEISSGSLIAKFRNRDSFGVHWIIIDVSSRKTYKEWYAETYGKITIQQDSDDVAVLTLKQSVNINPIRINYFGLNEPGSSSKFIGWGRVTDSVFPIDPQKTELKLLSNDECRDRMKKNLPKQGKFTVPMRVMCATSNPAVSLADGDFGGPVFNKKDKVMGIVIRRAGVPNPDNLDGDQTYLVLILEEFRDFLKHVTHGY</sequence>
<proteinExistence type="predicted"/>